<dbReference type="Pfam" id="PF00905">
    <property type="entry name" value="Transpeptidase"/>
    <property type="match status" value="1"/>
</dbReference>
<dbReference type="InterPro" id="IPR001460">
    <property type="entry name" value="PCN-bd_Tpept"/>
</dbReference>
<feature type="domain" description="Penicillin-binding protein transpeptidase" evidence="3">
    <location>
        <begin position="290"/>
        <end position="562"/>
    </location>
</feature>
<dbReference type="InterPro" id="IPR012338">
    <property type="entry name" value="Beta-lactam/transpept-like"/>
</dbReference>
<dbReference type="PANTHER" id="PTHR30627:SF24">
    <property type="entry name" value="PENICILLIN-BINDING PROTEIN 4B"/>
    <property type="match status" value="1"/>
</dbReference>
<dbReference type="EMBL" id="JBEYRS010000003">
    <property type="protein sequence ID" value="MEW2362012.1"/>
    <property type="molecule type" value="Genomic_DNA"/>
</dbReference>
<dbReference type="Pfam" id="PF05223">
    <property type="entry name" value="MecA_N"/>
    <property type="match status" value="1"/>
</dbReference>
<evidence type="ECO:0000313" key="5">
    <source>
        <dbReference type="EMBL" id="MEW2362012.1"/>
    </source>
</evidence>
<feature type="compositionally biased region" description="Polar residues" evidence="1">
    <location>
        <begin position="142"/>
        <end position="160"/>
    </location>
</feature>
<dbReference type="Gene3D" id="3.40.710.10">
    <property type="entry name" value="DD-peptidase/beta-lactamase superfamily"/>
    <property type="match status" value="1"/>
</dbReference>
<feature type="transmembrane region" description="Helical" evidence="2">
    <location>
        <begin position="21"/>
        <end position="43"/>
    </location>
</feature>
<feature type="region of interest" description="Disordered" evidence="1">
    <location>
        <begin position="138"/>
        <end position="163"/>
    </location>
</feature>
<dbReference type="InterPro" id="IPR050515">
    <property type="entry name" value="Beta-lactam/transpept"/>
</dbReference>
<evidence type="ECO:0000259" key="3">
    <source>
        <dbReference type="Pfam" id="PF00905"/>
    </source>
</evidence>
<accession>A0ABV3LUH2</accession>
<evidence type="ECO:0000256" key="1">
    <source>
        <dbReference type="SAM" id="MobiDB-lite"/>
    </source>
</evidence>
<evidence type="ECO:0000313" key="6">
    <source>
        <dbReference type="Proteomes" id="UP001553843"/>
    </source>
</evidence>
<gene>
    <name evidence="5" type="ORF">AB0887_08580</name>
</gene>
<dbReference type="Proteomes" id="UP001553843">
    <property type="component" value="Unassembled WGS sequence"/>
</dbReference>
<protein>
    <submittedName>
        <fullName evidence="5">Penicillin-binding transpeptidase domain-containing protein</fullName>
    </submittedName>
</protein>
<name>A0ABV3LUH2_9ACTN</name>
<evidence type="ECO:0000259" key="4">
    <source>
        <dbReference type="Pfam" id="PF05223"/>
    </source>
</evidence>
<dbReference type="SUPFAM" id="SSF56601">
    <property type="entry name" value="beta-lactamase/transpeptidase-like"/>
    <property type="match status" value="1"/>
</dbReference>
<dbReference type="InterPro" id="IPR007887">
    <property type="entry name" value="MecA_N"/>
</dbReference>
<keyword evidence="2" id="KW-0812">Transmembrane</keyword>
<dbReference type="PANTHER" id="PTHR30627">
    <property type="entry name" value="PEPTIDOGLYCAN D,D-TRANSPEPTIDASE"/>
    <property type="match status" value="1"/>
</dbReference>
<keyword evidence="6" id="KW-1185">Reference proteome</keyword>
<keyword evidence="2" id="KW-0472">Membrane</keyword>
<dbReference type="RefSeq" id="WP_359771638.1">
    <property type="nucleotide sequence ID" value="NZ_JBEYRR010000001.1"/>
</dbReference>
<keyword evidence="2" id="KW-1133">Transmembrane helix</keyword>
<organism evidence="5 6">
    <name type="scientific">Streptomyces huasconensis</name>
    <dbReference type="NCBI Taxonomy" id="1854574"/>
    <lineage>
        <taxon>Bacteria</taxon>
        <taxon>Bacillati</taxon>
        <taxon>Actinomycetota</taxon>
        <taxon>Actinomycetes</taxon>
        <taxon>Kitasatosporales</taxon>
        <taxon>Streptomycetaceae</taxon>
        <taxon>Streptomyces</taxon>
    </lineage>
</organism>
<comment type="caution">
    <text evidence="5">The sequence shown here is derived from an EMBL/GenBank/DDBJ whole genome shotgun (WGS) entry which is preliminary data.</text>
</comment>
<proteinExistence type="predicted"/>
<evidence type="ECO:0000256" key="2">
    <source>
        <dbReference type="SAM" id="Phobius"/>
    </source>
</evidence>
<sequence length="567" mass="59596">MTPTHIPDRSAPYGRPRRERRLLGIFVSLLVLAGGGYGVYSLVGDDVPDEDPQVASARKPLTAFLDAWAAKEARRAARYTDTPDGAASLLTSVLTNLKPTRTTIVGGRGRLEAEGEAEFPFTVTMAVPGAGKVSWESRARVKQTSGETAGETSGKQSSGEASGEWKVVFTSPMIHPELQPGQTLALKGGGSRAKVLDSNGDPLLASSLVGTVDPVSGKGTSGLEARYDDVLSGGRKASRSLVVADRRSGRAIKELTRAEKAEGRPVRTTIDPRVQEAAAKALDGVDDKAAIVAIDPSNGHIRAAVNRPGGLNRALEGRYPPGSVFKVVTAAALLKGGLRPEDRAACPKFARVDGQRFENQDQFELPADATFADVFAHSCNTYFVNARGRLSDTDLRDASRAFGIGGRWDVGTTTYDGGVPVNNSDNDKAAATIGQARVQASPLVMASVAATVKSGAFQQPVLVPDAVKKKYEAPVALDTEVNAHLRELMRATVTSGSARALKDLPGRPHAKTGTAEFGTAKPPRTHAWMIGYQGDSDLAWAVLLEDGGSGGADAGPVAARFLRNLGG</sequence>
<feature type="domain" description="NTF2-like N-terminal transpeptidase" evidence="4">
    <location>
        <begin position="57"/>
        <end position="182"/>
    </location>
</feature>
<reference evidence="5 6" key="1">
    <citation type="submission" date="2024-06" db="EMBL/GenBank/DDBJ databases">
        <title>The Natural Products Discovery Center: Release of the First 8490 Sequenced Strains for Exploring Actinobacteria Biosynthetic Diversity.</title>
        <authorList>
            <person name="Kalkreuter E."/>
            <person name="Kautsar S.A."/>
            <person name="Yang D."/>
            <person name="Bader C.D."/>
            <person name="Teijaro C.N."/>
            <person name="Fluegel L."/>
            <person name="Davis C.M."/>
            <person name="Simpson J.R."/>
            <person name="Lauterbach L."/>
            <person name="Steele A.D."/>
            <person name="Gui C."/>
            <person name="Meng S."/>
            <person name="Li G."/>
            <person name="Viehrig K."/>
            <person name="Ye F."/>
            <person name="Su P."/>
            <person name="Kiefer A.F."/>
            <person name="Nichols A."/>
            <person name="Cepeda A.J."/>
            <person name="Yan W."/>
            <person name="Fan B."/>
            <person name="Jiang Y."/>
            <person name="Adhikari A."/>
            <person name="Zheng C.-J."/>
            <person name="Schuster L."/>
            <person name="Cowan T.M."/>
            <person name="Smanski M.J."/>
            <person name="Chevrette M.G."/>
            <person name="De Carvalho L.P.S."/>
            <person name="Shen B."/>
        </authorList>
    </citation>
    <scope>NUCLEOTIDE SEQUENCE [LARGE SCALE GENOMIC DNA]</scope>
    <source>
        <strain evidence="5 6">NPDC047833</strain>
    </source>
</reference>